<name>A0A0S4J1X9_BODSA</name>
<protein>
    <submittedName>
        <fullName evidence="3">Uncharacterized protein</fullName>
    </submittedName>
</protein>
<reference evidence="3" key="2">
    <citation type="submission" date="2015-09" db="EMBL/GenBank/DDBJ databases">
        <authorList>
            <person name="Jackson K.R."/>
            <person name="Lunt B.L."/>
            <person name="Fisher J.N.B."/>
            <person name="Gardner A.V."/>
            <person name="Bailey M.E."/>
            <person name="Deus L.M."/>
            <person name="Earl A.S."/>
            <person name="Gibby P.D."/>
            <person name="Hartmann K.A."/>
            <person name="Liu J.E."/>
            <person name="Manci A.M."/>
            <person name="Nielsen D.A."/>
            <person name="Solomon M.B."/>
            <person name="Breakwell D.P."/>
            <person name="Burnett S.H."/>
            <person name="Grose J.H."/>
        </authorList>
    </citation>
    <scope>NUCLEOTIDE SEQUENCE [LARGE SCALE GENOMIC DNA]</scope>
    <source>
        <strain evidence="3">Lake Konstanz</strain>
    </source>
</reference>
<dbReference type="OrthoDB" id="270013at2759"/>
<dbReference type="Proteomes" id="UP000051952">
    <property type="component" value="Unassembled WGS sequence"/>
</dbReference>
<evidence type="ECO:0000313" key="4">
    <source>
        <dbReference type="Proteomes" id="UP000051952"/>
    </source>
</evidence>
<accession>A0A0S4J1X9</accession>
<evidence type="ECO:0000313" key="2">
    <source>
        <dbReference type="EMBL" id="CUG82802.1"/>
    </source>
</evidence>
<dbReference type="VEuPathDB" id="TriTrypDB:BSAL_87290"/>
<evidence type="ECO:0000256" key="1">
    <source>
        <dbReference type="SAM" id="MobiDB-lite"/>
    </source>
</evidence>
<dbReference type="AlphaFoldDB" id="A0A0S4J1X9"/>
<dbReference type="VEuPathDB" id="TriTrypDB:BSAL_87325"/>
<gene>
    <name evidence="2" type="ORF">BSAL_87290</name>
    <name evidence="3" type="ORF">BSAL_87325</name>
</gene>
<organism evidence="3 4">
    <name type="scientific">Bodo saltans</name>
    <name type="common">Flagellated protozoan</name>
    <dbReference type="NCBI Taxonomy" id="75058"/>
    <lineage>
        <taxon>Eukaryota</taxon>
        <taxon>Discoba</taxon>
        <taxon>Euglenozoa</taxon>
        <taxon>Kinetoplastea</taxon>
        <taxon>Metakinetoplastina</taxon>
        <taxon>Eubodonida</taxon>
        <taxon>Bodonidae</taxon>
        <taxon>Bodo</taxon>
    </lineage>
</organism>
<dbReference type="EMBL" id="CYKH01001085">
    <property type="protein sequence ID" value="CUG82802.1"/>
    <property type="molecule type" value="Genomic_DNA"/>
</dbReference>
<feature type="region of interest" description="Disordered" evidence="1">
    <location>
        <begin position="66"/>
        <end position="88"/>
    </location>
</feature>
<reference evidence="4" key="1">
    <citation type="submission" date="2015-09" db="EMBL/GenBank/DDBJ databases">
        <authorList>
            <consortium name="Pathogen Informatics"/>
        </authorList>
    </citation>
    <scope>NUCLEOTIDE SEQUENCE [LARGE SCALE GENOMIC DNA]</scope>
    <source>
        <strain evidence="4">Lake Konstanz</strain>
    </source>
</reference>
<proteinExistence type="predicted"/>
<keyword evidence="4" id="KW-1185">Reference proteome</keyword>
<dbReference type="EMBL" id="CYKH01001087">
    <property type="protein sequence ID" value="CUG82881.1"/>
    <property type="molecule type" value="Genomic_DNA"/>
</dbReference>
<evidence type="ECO:0000313" key="3">
    <source>
        <dbReference type="EMBL" id="CUG82881.1"/>
    </source>
</evidence>
<sequence>MLRRCRMRFAPETFKTDKLIMPNDQMGRFNMDEAAAELSLDAEYVRALYKPLSYTFYLRGQRYPSEHARSTRPGALASSKDKMFPLHKKNPRLDKELLRVNRSQFSTE</sequence>